<dbReference type="EMBL" id="MUNK01000011">
    <property type="protein sequence ID" value="OTA38335.1"/>
    <property type="molecule type" value="Genomic_DNA"/>
</dbReference>
<feature type="region of interest" description="Disordered" evidence="1">
    <location>
        <begin position="1"/>
        <end position="26"/>
    </location>
</feature>
<gene>
    <name evidence="2" type="ORF">BTJ68_01817</name>
</gene>
<protein>
    <submittedName>
        <fullName evidence="2">Uncharacterized protein</fullName>
    </submittedName>
</protein>
<evidence type="ECO:0000313" key="3">
    <source>
        <dbReference type="Proteomes" id="UP000194280"/>
    </source>
</evidence>
<evidence type="ECO:0000313" key="2">
    <source>
        <dbReference type="EMBL" id="OTA38335.1"/>
    </source>
</evidence>
<accession>A0A1Z5TQQ1</accession>
<reference evidence="2 3" key="1">
    <citation type="submission" date="2017-01" db="EMBL/GenBank/DDBJ databases">
        <title>The recent genome duplication of the halophilic yeast Hortaea werneckii: insights from long-read sequencing.</title>
        <authorList>
            <person name="Sinha S."/>
            <person name="Flibotte S."/>
            <person name="Neira M."/>
            <person name="Lenassi M."/>
            <person name="Gostincar C."/>
            <person name="Stajich J.E."/>
            <person name="Nislow C.E."/>
        </authorList>
    </citation>
    <scope>NUCLEOTIDE SEQUENCE [LARGE SCALE GENOMIC DNA]</scope>
    <source>
        <strain evidence="2 3">EXF-2000</strain>
    </source>
</reference>
<dbReference type="AlphaFoldDB" id="A0A1Z5TQQ1"/>
<dbReference type="InParanoid" id="A0A1Z5TQQ1"/>
<keyword evidence="3" id="KW-1185">Reference proteome</keyword>
<sequence length="112" mass="12819">MTLLRSRVVSDDQQEQSHPPEDEFAIQMATSPMIQTKVAERSRRATRKTRNFTAMRIRSQNKSSLRGLAANPGPTCHLKQADRVSVHALTRLDRLPTRIQLLYRRVQDPVIA</sequence>
<dbReference type="Proteomes" id="UP000194280">
    <property type="component" value="Unassembled WGS sequence"/>
</dbReference>
<organism evidence="2 3">
    <name type="scientific">Hortaea werneckii EXF-2000</name>
    <dbReference type="NCBI Taxonomy" id="1157616"/>
    <lineage>
        <taxon>Eukaryota</taxon>
        <taxon>Fungi</taxon>
        <taxon>Dikarya</taxon>
        <taxon>Ascomycota</taxon>
        <taxon>Pezizomycotina</taxon>
        <taxon>Dothideomycetes</taxon>
        <taxon>Dothideomycetidae</taxon>
        <taxon>Mycosphaerellales</taxon>
        <taxon>Teratosphaeriaceae</taxon>
        <taxon>Hortaea</taxon>
    </lineage>
</organism>
<proteinExistence type="predicted"/>
<evidence type="ECO:0000256" key="1">
    <source>
        <dbReference type="SAM" id="MobiDB-lite"/>
    </source>
</evidence>
<dbReference type="VEuPathDB" id="FungiDB:BTJ68_01817"/>
<name>A0A1Z5TQQ1_HORWE</name>
<comment type="caution">
    <text evidence="2">The sequence shown here is derived from an EMBL/GenBank/DDBJ whole genome shotgun (WGS) entry which is preliminary data.</text>
</comment>